<sequence length="180" mass="19750">MIEVASSCGNNGQCWFTEGPRHRNCQLLRQGGSLSGFWQIGVGGCQGRGIPKQQREEGVHVEHSSAILRSDLRGSLHALHTAEAKQKEHHEAHRPFQLASPPGGFTHSPGAMKQQDRLCIVQEAPREVRTLPEGADCTHTTAELPLYYPVMQAPLGEAAVSSRNKERWSRVGDAQAHVMC</sequence>
<organism evidence="1">
    <name type="scientific">Eutreptiella gymnastica</name>
    <dbReference type="NCBI Taxonomy" id="73025"/>
    <lineage>
        <taxon>Eukaryota</taxon>
        <taxon>Discoba</taxon>
        <taxon>Euglenozoa</taxon>
        <taxon>Euglenida</taxon>
        <taxon>Spirocuta</taxon>
        <taxon>Euglenophyceae</taxon>
        <taxon>Eutreptiales</taxon>
        <taxon>Eutreptiaceae</taxon>
        <taxon>Eutreptiella</taxon>
    </lineage>
</organism>
<evidence type="ECO:0000313" key="1">
    <source>
        <dbReference type="EMBL" id="CAE0826415.1"/>
    </source>
</evidence>
<accession>A0A7S4G688</accession>
<dbReference type="EMBL" id="HBJA01109149">
    <property type="protein sequence ID" value="CAE0826415.1"/>
    <property type="molecule type" value="Transcribed_RNA"/>
</dbReference>
<proteinExistence type="predicted"/>
<gene>
    <name evidence="1" type="ORF">EGYM00163_LOCUS37672</name>
</gene>
<reference evidence="1" key="1">
    <citation type="submission" date="2021-01" db="EMBL/GenBank/DDBJ databases">
        <authorList>
            <person name="Corre E."/>
            <person name="Pelletier E."/>
            <person name="Niang G."/>
            <person name="Scheremetjew M."/>
            <person name="Finn R."/>
            <person name="Kale V."/>
            <person name="Holt S."/>
            <person name="Cochrane G."/>
            <person name="Meng A."/>
            <person name="Brown T."/>
            <person name="Cohen L."/>
        </authorList>
    </citation>
    <scope>NUCLEOTIDE SEQUENCE</scope>
    <source>
        <strain evidence="1">CCMP1594</strain>
    </source>
</reference>
<name>A0A7S4G688_9EUGL</name>
<protein>
    <submittedName>
        <fullName evidence="1">Uncharacterized protein</fullName>
    </submittedName>
</protein>
<dbReference type="AlphaFoldDB" id="A0A7S4G688"/>